<evidence type="ECO:0000256" key="4">
    <source>
        <dbReference type="ARBA" id="ARBA00023125"/>
    </source>
</evidence>
<feature type="domain" description="Response regulatory" evidence="8">
    <location>
        <begin position="10"/>
        <end position="123"/>
    </location>
</feature>
<dbReference type="Gene3D" id="3.40.50.2300">
    <property type="match status" value="1"/>
</dbReference>
<feature type="modified residue" description="4-aspartylphosphate" evidence="6">
    <location>
        <position position="59"/>
    </location>
</feature>
<feature type="DNA-binding region" description="OmpR/PhoB-type" evidence="7">
    <location>
        <begin position="147"/>
        <end position="244"/>
    </location>
</feature>
<dbReference type="RefSeq" id="WP_006362854.1">
    <property type="nucleotide sequence ID" value="NZ_GG700631.1"/>
</dbReference>
<evidence type="ECO:0000256" key="7">
    <source>
        <dbReference type="PROSITE-ProRule" id="PRU01091"/>
    </source>
</evidence>
<dbReference type="CDD" id="cd00383">
    <property type="entry name" value="trans_reg_C"/>
    <property type="match status" value="1"/>
</dbReference>
<keyword evidence="5" id="KW-0804">Transcription</keyword>
<dbReference type="HOGENOM" id="CLU_000445_30_4_11"/>
<dbReference type="PROSITE" id="PS51755">
    <property type="entry name" value="OMPR_PHOB"/>
    <property type="match status" value="1"/>
</dbReference>
<name>D0WIB8_SLAES</name>
<dbReference type="InterPro" id="IPR011006">
    <property type="entry name" value="CheY-like_superfamily"/>
</dbReference>
<protein>
    <submittedName>
        <fullName evidence="10">Response regulator receiver domain protein</fullName>
    </submittedName>
</protein>
<keyword evidence="2" id="KW-0902">Two-component regulatory system</keyword>
<dbReference type="SMART" id="SM00448">
    <property type="entry name" value="REC"/>
    <property type="match status" value="1"/>
</dbReference>
<dbReference type="eggNOG" id="COG0745">
    <property type="taxonomic scope" value="Bacteria"/>
</dbReference>
<dbReference type="GO" id="GO:0005829">
    <property type="term" value="C:cytosol"/>
    <property type="evidence" value="ECO:0007669"/>
    <property type="project" value="TreeGrafter"/>
</dbReference>
<gene>
    <name evidence="10" type="ORF">HMPREF0762_01593</name>
</gene>
<dbReference type="PROSITE" id="PS50110">
    <property type="entry name" value="RESPONSE_REGULATORY"/>
    <property type="match status" value="1"/>
</dbReference>
<accession>D0WIB8</accession>
<dbReference type="GO" id="GO:0000976">
    <property type="term" value="F:transcription cis-regulatory region binding"/>
    <property type="evidence" value="ECO:0007669"/>
    <property type="project" value="TreeGrafter"/>
</dbReference>
<evidence type="ECO:0000259" key="8">
    <source>
        <dbReference type="PROSITE" id="PS50110"/>
    </source>
</evidence>
<evidence type="ECO:0000256" key="6">
    <source>
        <dbReference type="PROSITE-ProRule" id="PRU00169"/>
    </source>
</evidence>
<dbReference type="Proteomes" id="UP000006001">
    <property type="component" value="Unassembled WGS sequence"/>
</dbReference>
<dbReference type="GO" id="GO:0032993">
    <property type="term" value="C:protein-DNA complex"/>
    <property type="evidence" value="ECO:0007669"/>
    <property type="project" value="TreeGrafter"/>
</dbReference>
<keyword evidence="1 6" id="KW-0597">Phosphoprotein</keyword>
<dbReference type="InterPro" id="IPR036388">
    <property type="entry name" value="WH-like_DNA-bd_sf"/>
</dbReference>
<comment type="caution">
    <text evidence="10">The sequence shown here is derived from an EMBL/GenBank/DDBJ whole genome shotgun (WGS) entry which is preliminary data.</text>
</comment>
<dbReference type="Gene3D" id="6.10.250.690">
    <property type="match status" value="1"/>
</dbReference>
<dbReference type="STRING" id="649764.HMPREF0762_01593"/>
<evidence type="ECO:0000256" key="2">
    <source>
        <dbReference type="ARBA" id="ARBA00023012"/>
    </source>
</evidence>
<dbReference type="PANTHER" id="PTHR48111">
    <property type="entry name" value="REGULATOR OF RPOS"/>
    <property type="match status" value="1"/>
</dbReference>
<evidence type="ECO:0000313" key="10">
    <source>
        <dbReference type="EMBL" id="EEZ60785.1"/>
    </source>
</evidence>
<keyword evidence="11" id="KW-1185">Reference proteome</keyword>
<dbReference type="Pfam" id="PF00072">
    <property type="entry name" value="Response_reg"/>
    <property type="match status" value="1"/>
</dbReference>
<evidence type="ECO:0000256" key="3">
    <source>
        <dbReference type="ARBA" id="ARBA00023015"/>
    </source>
</evidence>
<dbReference type="AlphaFoldDB" id="D0WIB8"/>
<evidence type="ECO:0000256" key="5">
    <source>
        <dbReference type="ARBA" id="ARBA00023163"/>
    </source>
</evidence>
<dbReference type="OrthoDB" id="9775518at2"/>
<dbReference type="EMBL" id="ACUX02000016">
    <property type="protein sequence ID" value="EEZ60785.1"/>
    <property type="molecule type" value="Genomic_DNA"/>
</dbReference>
<dbReference type="GO" id="GO:0000156">
    <property type="term" value="F:phosphorelay response regulator activity"/>
    <property type="evidence" value="ECO:0007669"/>
    <property type="project" value="TreeGrafter"/>
</dbReference>
<evidence type="ECO:0000259" key="9">
    <source>
        <dbReference type="PROSITE" id="PS51755"/>
    </source>
</evidence>
<feature type="domain" description="OmpR/PhoB-type" evidence="9">
    <location>
        <begin position="147"/>
        <end position="244"/>
    </location>
</feature>
<dbReference type="InterPro" id="IPR001789">
    <property type="entry name" value="Sig_transdc_resp-reg_receiver"/>
</dbReference>
<evidence type="ECO:0000256" key="1">
    <source>
        <dbReference type="ARBA" id="ARBA00022553"/>
    </source>
</evidence>
<reference evidence="10" key="1">
    <citation type="submission" date="2009-10" db="EMBL/GenBank/DDBJ databases">
        <authorList>
            <person name="Weinstock G."/>
            <person name="Sodergren E."/>
            <person name="Clifton S."/>
            <person name="Fulton L."/>
            <person name="Fulton B."/>
            <person name="Courtney L."/>
            <person name="Fronick C."/>
            <person name="Harrison M."/>
            <person name="Strong C."/>
            <person name="Farmer C."/>
            <person name="Delahaunty K."/>
            <person name="Markovic C."/>
            <person name="Hall O."/>
            <person name="Minx P."/>
            <person name="Tomlinson C."/>
            <person name="Mitreva M."/>
            <person name="Nelson J."/>
            <person name="Hou S."/>
            <person name="Wollam A."/>
            <person name="Pepin K.H."/>
            <person name="Johnson M."/>
            <person name="Bhonagiri V."/>
            <person name="Nash W.E."/>
            <person name="Warren W."/>
            <person name="Chinwalla A."/>
            <person name="Mardis E.R."/>
            <person name="Wilson R.K."/>
        </authorList>
    </citation>
    <scope>NUCLEOTIDE SEQUENCE [LARGE SCALE GENOMIC DNA]</scope>
    <source>
        <strain evidence="10">ATCC 700122</strain>
    </source>
</reference>
<keyword evidence="3" id="KW-0805">Transcription regulation</keyword>
<dbReference type="SUPFAM" id="SSF52172">
    <property type="entry name" value="CheY-like"/>
    <property type="match status" value="1"/>
</dbReference>
<dbReference type="GO" id="GO:0006355">
    <property type="term" value="P:regulation of DNA-templated transcription"/>
    <property type="evidence" value="ECO:0007669"/>
    <property type="project" value="InterPro"/>
</dbReference>
<dbReference type="CDD" id="cd17574">
    <property type="entry name" value="REC_OmpR"/>
    <property type="match status" value="1"/>
</dbReference>
<sequence>MTYGSPSSRCILIADDDQDIRELLRLYLESEGYRVREAVDGAEALGAVKAGGIDLVLLDIMMPRIDGYQVLRRVRETSALPVIMVSAKGQDPDKIIGLDLGADDYLTKPFNPLEALARVRSCLRRAYGMPAGASPDDPSAKAPLRVARVLSVRDLTLDLDACVLHRGDEPLDLTPVEFRMLSLFMSHPGRVFTKQQIFEEGWGEEYVASGNNVMVGISKLRAKLSDDPGAYIATVRGLGYRMEA</sequence>
<dbReference type="InterPro" id="IPR001867">
    <property type="entry name" value="OmpR/PhoB-type_DNA-bd"/>
</dbReference>
<dbReference type="GeneID" id="85008293"/>
<dbReference type="Pfam" id="PF00486">
    <property type="entry name" value="Trans_reg_C"/>
    <property type="match status" value="1"/>
</dbReference>
<evidence type="ECO:0000313" key="11">
    <source>
        <dbReference type="Proteomes" id="UP000006001"/>
    </source>
</evidence>
<proteinExistence type="predicted"/>
<dbReference type="PANTHER" id="PTHR48111:SF1">
    <property type="entry name" value="TWO-COMPONENT RESPONSE REGULATOR ORR33"/>
    <property type="match status" value="1"/>
</dbReference>
<keyword evidence="4 7" id="KW-0238">DNA-binding</keyword>
<dbReference type="Gene3D" id="1.10.10.10">
    <property type="entry name" value="Winged helix-like DNA-binding domain superfamily/Winged helix DNA-binding domain"/>
    <property type="match status" value="1"/>
</dbReference>
<dbReference type="InterPro" id="IPR039420">
    <property type="entry name" value="WalR-like"/>
</dbReference>
<organism evidence="10 11">
    <name type="scientific">Slackia exigua (strain ATCC 700122 / DSM 15923 / CIP 105133 / JCM 11022 / KCTC 5966 / S-7)</name>
    <dbReference type="NCBI Taxonomy" id="649764"/>
    <lineage>
        <taxon>Bacteria</taxon>
        <taxon>Bacillati</taxon>
        <taxon>Actinomycetota</taxon>
        <taxon>Coriobacteriia</taxon>
        <taxon>Eggerthellales</taxon>
        <taxon>Eggerthellaceae</taxon>
        <taxon>Slackia</taxon>
    </lineage>
</organism>
<dbReference type="FunFam" id="3.40.50.2300:FF:000001">
    <property type="entry name" value="DNA-binding response regulator PhoB"/>
    <property type="match status" value="1"/>
</dbReference>
<dbReference type="SMART" id="SM00862">
    <property type="entry name" value="Trans_reg_C"/>
    <property type="match status" value="1"/>
</dbReference>